<name>A0ACC3N8Y7_9PEZI</name>
<protein>
    <submittedName>
        <fullName evidence="1">Uncharacterized protein</fullName>
    </submittedName>
</protein>
<comment type="caution">
    <text evidence="1">The sequence shown here is derived from an EMBL/GenBank/DDBJ whole genome shotgun (WGS) entry which is preliminary data.</text>
</comment>
<reference evidence="1" key="1">
    <citation type="submission" date="2023-07" db="EMBL/GenBank/DDBJ databases">
        <title>Black Yeasts Isolated from many extreme environments.</title>
        <authorList>
            <person name="Coleine C."/>
            <person name="Stajich J.E."/>
            <person name="Selbmann L."/>
        </authorList>
    </citation>
    <scope>NUCLEOTIDE SEQUENCE</scope>
    <source>
        <strain evidence="1">CCFEE 5714</strain>
    </source>
</reference>
<evidence type="ECO:0000313" key="1">
    <source>
        <dbReference type="EMBL" id="KAK3711688.1"/>
    </source>
</evidence>
<evidence type="ECO:0000313" key="2">
    <source>
        <dbReference type="Proteomes" id="UP001281147"/>
    </source>
</evidence>
<keyword evidence="2" id="KW-1185">Reference proteome</keyword>
<gene>
    <name evidence="1" type="ORF">LTR37_009465</name>
</gene>
<organism evidence="1 2">
    <name type="scientific">Vermiconidia calcicola</name>
    <dbReference type="NCBI Taxonomy" id="1690605"/>
    <lineage>
        <taxon>Eukaryota</taxon>
        <taxon>Fungi</taxon>
        <taxon>Dikarya</taxon>
        <taxon>Ascomycota</taxon>
        <taxon>Pezizomycotina</taxon>
        <taxon>Dothideomycetes</taxon>
        <taxon>Dothideomycetidae</taxon>
        <taxon>Mycosphaerellales</taxon>
        <taxon>Extremaceae</taxon>
        <taxon>Vermiconidia</taxon>
    </lineage>
</organism>
<accession>A0ACC3N8Y7</accession>
<sequence length="164" mass="17872">MTSKDGTTTFTSRDFELLAGAIKSMKGELNVDYAKFATRCGLKNANSAKASWHAVKRKLDKMDNGAVVEPSLTITPSAETTAAKEERQKERKRQRDGADDSKASDDEVEMLKTKKGKTVAMGKKGRMAPFGAKPAAIAPIDSEDGEDDDEELPAETMMRGVKRE</sequence>
<proteinExistence type="predicted"/>
<dbReference type="Proteomes" id="UP001281147">
    <property type="component" value="Unassembled WGS sequence"/>
</dbReference>
<dbReference type="EMBL" id="JAUTXU010000074">
    <property type="protein sequence ID" value="KAK3711688.1"/>
    <property type="molecule type" value="Genomic_DNA"/>
</dbReference>